<comment type="caution">
    <text evidence="2">The sequence shown here is derived from an EMBL/GenBank/DDBJ whole genome shotgun (WGS) entry which is preliminary data.</text>
</comment>
<protein>
    <submittedName>
        <fullName evidence="2">Uncharacterized protein</fullName>
    </submittedName>
</protein>
<dbReference type="Proteomes" id="UP000614982">
    <property type="component" value="Unassembled WGS sequence"/>
</dbReference>
<organism evidence="2 3">
    <name type="scientific">Pseudomonas cichorii</name>
    <dbReference type="NCBI Taxonomy" id="36746"/>
    <lineage>
        <taxon>Bacteria</taxon>
        <taxon>Pseudomonadati</taxon>
        <taxon>Pseudomonadota</taxon>
        <taxon>Gammaproteobacteria</taxon>
        <taxon>Pseudomonadales</taxon>
        <taxon>Pseudomonadaceae</taxon>
        <taxon>Pseudomonas</taxon>
    </lineage>
</organism>
<evidence type="ECO:0000313" key="2">
    <source>
        <dbReference type="EMBL" id="GFM90345.1"/>
    </source>
</evidence>
<evidence type="ECO:0000313" key="3">
    <source>
        <dbReference type="Proteomes" id="UP000614982"/>
    </source>
</evidence>
<evidence type="ECO:0000256" key="1">
    <source>
        <dbReference type="SAM" id="MobiDB-lite"/>
    </source>
</evidence>
<gene>
    <name evidence="2" type="ORF">PSCICP_03170</name>
</gene>
<accession>A0ABQ1DH96</accession>
<name>A0ABQ1DH96_PSECI</name>
<proteinExistence type="predicted"/>
<dbReference type="EMBL" id="BLWA01000001">
    <property type="protein sequence ID" value="GFM90345.1"/>
    <property type="molecule type" value="Genomic_DNA"/>
</dbReference>
<keyword evidence="3" id="KW-1185">Reference proteome</keyword>
<reference evidence="2 3" key="1">
    <citation type="submission" date="2020-05" db="EMBL/GenBank/DDBJ databases">
        <title>Genetic diversity of Pseudomonas cichorii.</title>
        <authorList>
            <person name="Tani S."/>
            <person name="Yagi H."/>
            <person name="Hashimoto S."/>
            <person name="Iiyama K."/>
            <person name="Furuya N."/>
        </authorList>
    </citation>
    <scope>NUCLEOTIDE SEQUENCE [LARGE SCALE GENOMIC DNA]</scope>
    <source>
        <strain evidence="2 3">LMG 2162</strain>
    </source>
</reference>
<sequence length="64" mass="6745">MLMRASRSKVSMSASLESAGDAAQSSVDWFKAGEKGGTCMKNTKSCNWLRLSSAAAPEGGKQDM</sequence>
<feature type="region of interest" description="Disordered" evidence="1">
    <location>
        <begin position="1"/>
        <end position="24"/>
    </location>
</feature>